<dbReference type="STRING" id="319652.IV80_GL001619"/>
<dbReference type="Gene3D" id="3.40.50.11820">
    <property type="match status" value="1"/>
</dbReference>
<dbReference type="PATRIC" id="fig|319652.3.peg.1639"/>
<keyword evidence="3" id="KW-1003">Cell membrane</keyword>
<keyword evidence="5" id="KW-0777">Teichoic acid biosynthesis</keyword>
<keyword evidence="4" id="KW-0808">Transferase</keyword>
<dbReference type="Pfam" id="PF04464">
    <property type="entry name" value="Glyphos_transf"/>
    <property type="match status" value="1"/>
</dbReference>
<dbReference type="InterPro" id="IPR007554">
    <property type="entry name" value="Glycerophosphate_synth"/>
</dbReference>
<evidence type="ECO:0000256" key="1">
    <source>
        <dbReference type="ARBA" id="ARBA00004202"/>
    </source>
</evidence>
<keyword evidence="6" id="KW-0472">Membrane</keyword>
<dbReference type="PANTHER" id="PTHR37316:SF3">
    <property type="entry name" value="TEICHOIC ACID GLYCEROL-PHOSPHATE TRANSFERASE"/>
    <property type="match status" value="1"/>
</dbReference>
<dbReference type="SUPFAM" id="SSF53756">
    <property type="entry name" value="UDP-Glycosyltransferase/glycogen phosphorylase"/>
    <property type="match status" value="1"/>
</dbReference>
<proteinExistence type="inferred from homology"/>
<comment type="subcellular location">
    <subcellularLocation>
        <location evidence="1">Cell membrane</location>
        <topology evidence="1">Peripheral membrane protein</topology>
    </subcellularLocation>
</comment>
<evidence type="ECO:0000313" key="7">
    <source>
        <dbReference type="EMBL" id="KRN66059.1"/>
    </source>
</evidence>
<dbReference type="GO" id="GO:0019350">
    <property type="term" value="P:teichoic acid biosynthetic process"/>
    <property type="evidence" value="ECO:0007669"/>
    <property type="project" value="UniProtKB-KW"/>
</dbReference>
<dbReference type="EMBL" id="JQBR01000006">
    <property type="protein sequence ID" value="KRN66059.1"/>
    <property type="molecule type" value="Genomic_DNA"/>
</dbReference>
<dbReference type="Gene3D" id="3.40.50.12580">
    <property type="match status" value="1"/>
</dbReference>
<evidence type="ECO:0000256" key="4">
    <source>
        <dbReference type="ARBA" id="ARBA00022679"/>
    </source>
</evidence>
<evidence type="ECO:0008006" key="9">
    <source>
        <dbReference type="Google" id="ProtNLM"/>
    </source>
</evidence>
<organism evidence="7 8">
    <name type="scientific">Pediococcus cellicola</name>
    <dbReference type="NCBI Taxonomy" id="319652"/>
    <lineage>
        <taxon>Bacteria</taxon>
        <taxon>Bacillati</taxon>
        <taxon>Bacillota</taxon>
        <taxon>Bacilli</taxon>
        <taxon>Lactobacillales</taxon>
        <taxon>Lactobacillaceae</taxon>
        <taxon>Pediococcus</taxon>
    </lineage>
</organism>
<dbReference type="InterPro" id="IPR051612">
    <property type="entry name" value="Teichoic_Acid_Biosynth"/>
</dbReference>
<dbReference type="PANTHER" id="PTHR37316">
    <property type="entry name" value="TEICHOIC ACID GLYCEROL-PHOSPHATE PRIMASE"/>
    <property type="match status" value="1"/>
</dbReference>
<dbReference type="RefSeq" id="WP_057751311.1">
    <property type="nucleotide sequence ID" value="NZ_BJVH01000007.1"/>
</dbReference>
<comment type="caution">
    <text evidence="7">The sequence shown here is derived from an EMBL/GenBank/DDBJ whole genome shotgun (WGS) entry which is preliminary data.</text>
</comment>
<evidence type="ECO:0000313" key="8">
    <source>
        <dbReference type="Proteomes" id="UP000051568"/>
    </source>
</evidence>
<accession>A0A0R2IM98</accession>
<evidence type="ECO:0000256" key="2">
    <source>
        <dbReference type="ARBA" id="ARBA00010488"/>
    </source>
</evidence>
<reference evidence="7 8" key="1">
    <citation type="journal article" date="2015" name="Genome Announc.">
        <title>Expanding the biotechnology potential of lactobacilli through comparative genomics of 213 strains and associated genera.</title>
        <authorList>
            <person name="Sun Z."/>
            <person name="Harris H.M."/>
            <person name="McCann A."/>
            <person name="Guo C."/>
            <person name="Argimon S."/>
            <person name="Zhang W."/>
            <person name="Yang X."/>
            <person name="Jeffery I.B."/>
            <person name="Cooney J.C."/>
            <person name="Kagawa T.F."/>
            <person name="Liu W."/>
            <person name="Song Y."/>
            <person name="Salvetti E."/>
            <person name="Wrobel A."/>
            <person name="Rasinkangas P."/>
            <person name="Parkhill J."/>
            <person name="Rea M.C."/>
            <person name="O'Sullivan O."/>
            <person name="Ritari J."/>
            <person name="Douillard F.P."/>
            <person name="Paul Ross R."/>
            <person name="Yang R."/>
            <person name="Briner A.E."/>
            <person name="Felis G.E."/>
            <person name="de Vos W.M."/>
            <person name="Barrangou R."/>
            <person name="Klaenhammer T.R."/>
            <person name="Caufield P.W."/>
            <person name="Cui Y."/>
            <person name="Zhang H."/>
            <person name="O'Toole P.W."/>
        </authorList>
    </citation>
    <scope>NUCLEOTIDE SEQUENCE [LARGE SCALE GENOMIC DNA]</scope>
    <source>
        <strain evidence="7 8">DSM 17757</strain>
    </source>
</reference>
<comment type="similarity">
    <text evidence="2">Belongs to the CDP-glycerol glycerophosphotransferase family.</text>
</comment>
<dbReference type="GO" id="GO:0005886">
    <property type="term" value="C:plasma membrane"/>
    <property type="evidence" value="ECO:0007669"/>
    <property type="project" value="UniProtKB-SubCell"/>
</dbReference>
<evidence type="ECO:0000256" key="5">
    <source>
        <dbReference type="ARBA" id="ARBA00022944"/>
    </source>
</evidence>
<dbReference type="InterPro" id="IPR043148">
    <property type="entry name" value="TagF_C"/>
</dbReference>
<sequence length="363" mass="42858">MTLIFKLLTWLNARVPKKKDRIVLYANLGFRDNVKALYDFIIKKEINKNYQIICVSNDFMELRRIPGVKYVGLYTGLYYFFTSKFFFYCFGKYPIKPNRNQVVVNLWHGIPLKKIGNIEKGNNKDYNFFNYLLVSSKKYEPIMSAAFKAKNNQLLRYGSPRNDQLFKVNKQNKYGKKVIWMPTYRDENVRRKSFIYSFTKGEWKSLNNLLHKLNIMVYFKPHPLEKQKFAFPDSMSNIHVITDNILSGKKIDLYKLIGTMDAMLTDYSSVALDFLLLNRPIGYIIDDFNSYKKDRGFISEDPKKMFIGTKIVSKNSLINFFQDVANDKDNWIKERVEANKVFNQYDSKGHNSEKILERVGIKF</sequence>
<gene>
    <name evidence="7" type="ORF">IV80_GL001619</name>
</gene>
<keyword evidence="8" id="KW-1185">Reference proteome</keyword>
<evidence type="ECO:0000256" key="3">
    <source>
        <dbReference type="ARBA" id="ARBA00022475"/>
    </source>
</evidence>
<dbReference type="OrthoDB" id="9811865at2"/>
<dbReference type="InterPro" id="IPR043149">
    <property type="entry name" value="TagF_N"/>
</dbReference>
<dbReference type="AlphaFoldDB" id="A0A0R2IM98"/>
<dbReference type="Proteomes" id="UP000051568">
    <property type="component" value="Unassembled WGS sequence"/>
</dbReference>
<evidence type="ECO:0000256" key="6">
    <source>
        <dbReference type="ARBA" id="ARBA00023136"/>
    </source>
</evidence>
<protein>
    <recommendedName>
        <fullName evidence="9">Teichoic acid biosynthesis protein</fullName>
    </recommendedName>
</protein>
<name>A0A0R2IM98_9LACO</name>
<dbReference type="GO" id="GO:0047355">
    <property type="term" value="F:CDP-glycerol glycerophosphotransferase activity"/>
    <property type="evidence" value="ECO:0007669"/>
    <property type="project" value="InterPro"/>
</dbReference>